<evidence type="ECO:0000256" key="6">
    <source>
        <dbReference type="ARBA" id="ARBA00023136"/>
    </source>
</evidence>
<dbReference type="AlphaFoldDB" id="A0A097ENP4"/>
<gene>
    <name evidence="8" type="ORF">LO80_03840</name>
</gene>
<evidence type="ECO:0000256" key="5">
    <source>
        <dbReference type="ARBA" id="ARBA00022989"/>
    </source>
</evidence>
<feature type="transmembrane region" description="Helical" evidence="7">
    <location>
        <begin position="16"/>
        <end position="37"/>
    </location>
</feature>
<keyword evidence="9" id="KW-1185">Reference proteome</keyword>
<evidence type="ECO:0000256" key="2">
    <source>
        <dbReference type="ARBA" id="ARBA00022448"/>
    </source>
</evidence>
<feature type="transmembrane region" description="Helical" evidence="7">
    <location>
        <begin position="139"/>
        <end position="161"/>
    </location>
</feature>
<feature type="transmembrane region" description="Helical" evidence="7">
    <location>
        <begin position="116"/>
        <end position="133"/>
    </location>
</feature>
<dbReference type="PANTHER" id="PTHR30509">
    <property type="entry name" value="P-HYDROXYBENZOIC ACID EFFLUX PUMP SUBUNIT-RELATED"/>
    <property type="match status" value="1"/>
</dbReference>
<evidence type="ECO:0008006" key="10">
    <source>
        <dbReference type="Google" id="ProtNLM"/>
    </source>
</evidence>
<keyword evidence="2" id="KW-0813">Transport</keyword>
<keyword evidence="4 7" id="KW-0812">Transmembrane</keyword>
<keyword evidence="5 7" id="KW-1133">Transmembrane helix</keyword>
<dbReference type="RefSeq" id="WP_040008727.1">
    <property type="nucleotide sequence ID" value="NZ_CP009574.1"/>
</dbReference>
<organism evidence="8 9">
    <name type="scientific">Candidatus Francisella endociliophora</name>
    <dbReference type="NCBI Taxonomy" id="653937"/>
    <lineage>
        <taxon>Bacteria</taxon>
        <taxon>Pseudomonadati</taxon>
        <taxon>Pseudomonadota</taxon>
        <taxon>Gammaproteobacteria</taxon>
        <taxon>Thiotrichales</taxon>
        <taxon>Francisellaceae</taxon>
        <taxon>Francisella</taxon>
    </lineage>
</organism>
<dbReference type="GO" id="GO:0022857">
    <property type="term" value="F:transmembrane transporter activity"/>
    <property type="evidence" value="ECO:0007669"/>
    <property type="project" value="InterPro"/>
</dbReference>
<proteinExistence type="predicted"/>
<dbReference type="KEGG" id="frf:LO80_03840"/>
<sequence length="347" mass="40489">MQFAFLNSNKYAVRNALKACIAVIVTYFIGLVLGNIFDIQRMYLWMVITVLVVMSTQPNLGGALDKALMRFLGTIIGAVIAIVITAFIPVGYVQIVLVMPFIFLAVYFAGASKYSYAGTLAGITLMIIILNQQPSVQIAIYRAVEILLGITVALIVNRFVFPIRAETRLKESYAKTIIQIHDFFDILFIERNQSHRKLRESIFHEFAKHLTLVKELKYEKSAKKVREFEKMSLYIRRLYRYMIVTYEYIEFTLDAKTIAKLDKEPAFIEFKKYIMKSLTDVSEDIKKRKRISYKELFHFEKHILPLLRDVEVLNDRDESFIFYIKMFLDALKKLSIEYNYILQISKH</sequence>
<dbReference type="GO" id="GO:0005886">
    <property type="term" value="C:plasma membrane"/>
    <property type="evidence" value="ECO:0007669"/>
    <property type="project" value="UniProtKB-SubCell"/>
</dbReference>
<reference evidence="8 9" key="1">
    <citation type="submission" date="2014-10" db="EMBL/GenBank/DDBJ databases">
        <title>Whole genome sequence of Francisella endociliophora strain FSC1006, isolated from a laboratory culture of the marine ciliate Euplotes raikovi.</title>
        <authorList>
            <person name="Granberg M."/>
            <person name="Backman S."/>
            <person name="Lundmark E."/>
            <person name="Nilsson E."/>
            <person name="Karlsson E."/>
            <person name="Thelaus J."/>
            <person name="Ohrman C."/>
            <person name="Larkeryd A."/>
            <person name="Stenberg P."/>
        </authorList>
    </citation>
    <scope>NUCLEOTIDE SEQUENCE [LARGE SCALE GENOMIC DNA]</scope>
    <source>
        <strain evidence="8 9">FSC1006</strain>
    </source>
</reference>
<keyword evidence="3" id="KW-1003">Cell membrane</keyword>
<name>A0A097ENP4_9GAMM</name>
<accession>A0A097ENP4</accession>
<protein>
    <recommendedName>
        <fullName evidence="10">Fusaric acid resistance protein</fullName>
    </recommendedName>
</protein>
<evidence type="ECO:0000256" key="3">
    <source>
        <dbReference type="ARBA" id="ARBA00022475"/>
    </source>
</evidence>
<keyword evidence="6 7" id="KW-0472">Membrane</keyword>
<dbReference type="HOGENOM" id="CLU_798658_0_0_6"/>
<dbReference type="InterPro" id="IPR006726">
    <property type="entry name" value="PHBA_efflux_AaeB/fusaric-R"/>
</dbReference>
<dbReference type="Proteomes" id="UP000029672">
    <property type="component" value="Chromosome"/>
</dbReference>
<comment type="subcellular location">
    <subcellularLocation>
        <location evidence="1">Cell membrane</location>
        <topology evidence="1">Multi-pass membrane protein</topology>
    </subcellularLocation>
</comment>
<dbReference type="STRING" id="1547445.LO80_03840"/>
<dbReference type="OrthoDB" id="5603771at2"/>
<evidence type="ECO:0000256" key="4">
    <source>
        <dbReference type="ARBA" id="ARBA00022692"/>
    </source>
</evidence>
<evidence type="ECO:0000313" key="8">
    <source>
        <dbReference type="EMBL" id="AIT09186.1"/>
    </source>
</evidence>
<dbReference type="PANTHER" id="PTHR30509:SF9">
    <property type="entry name" value="MULTIDRUG RESISTANCE PROTEIN MDTO"/>
    <property type="match status" value="1"/>
</dbReference>
<dbReference type="Pfam" id="PF04632">
    <property type="entry name" value="FUSC"/>
    <property type="match status" value="1"/>
</dbReference>
<dbReference type="eggNOG" id="COG1289">
    <property type="taxonomic scope" value="Bacteria"/>
</dbReference>
<evidence type="ECO:0000313" key="9">
    <source>
        <dbReference type="Proteomes" id="UP000029672"/>
    </source>
</evidence>
<dbReference type="EMBL" id="CP009574">
    <property type="protein sequence ID" value="AIT09186.1"/>
    <property type="molecule type" value="Genomic_DNA"/>
</dbReference>
<evidence type="ECO:0000256" key="1">
    <source>
        <dbReference type="ARBA" id="ARBA00004651"/>
    </source>
</evidence>
<feature type="transmembrane region" description="Helical" evidence="7">
    <location>
        <begin position="43"/>
        <end position="60"/>
    </location>
</feature>
<feature type="transmembrane region" description="Helical" evidence="7">
    <location>
        <begin position="67"/>
        <end position="86"/>
    </location>
</feature>
<evidence type="ECO:0000256" key="7">
    <source>
        <dbReference type="SAM" id="Phobius"/>
    </source>
</evidence>